<evidence type="ECO:0000256" key="1">
    <source>
        <dbReference type="ARBA" id="ARBA00009431"/>
    </source>
</evidence>
<dbReference type="PROSITE" id="PS00131">
    <property type="entry name" value="CARBOXYPEPT_SER_SER"/>
    <property type="match status" value="1"/>
</dbReference>
<dbReference type="GO" id="GO:0006508">
    <property type="term" value="P:proteolysis"/>
    <property type="evidence" value="ECO:0007669"/>
    <property type="project" value="UniProtKB-KW"/>
</dbReference>
<dbReference type="GO" id="GO:1904715">
    <property type="term" value="P:negative regulation of chaperone-mediated autophagy"/>
    <property type="evidence" value="ECO:0007669"/>
    <property type="project" value="UniProtKB-ARBA"/>
</dbReference>
<gene>
    <name evidence="10" type="ORF">KOW79_009997</name>
</gene>
<keyword evidence="9" id="KW-0472">Membrane</keyword>
<feature type="transmembrane region" description="Helical" evidence="9">
    <location>
        <begin position="64"/>
        <end position="86"/>
    </location>
</feature>
<keyword evidence="11" id="KW-1185">Reference proteome</keyword>
<comment type="similarity">
    <text evidence="1 7">Belongs to the peptidase S10 family.</text>
</comment>
<dbReference type="PANTHER" id="PTHR11802:SF502">
    <property type="entry name" value="LYSOSOMAL PROTECTIVE PROTEIN"/>
    <property type="match status" value="1"/>
</dbReference>
<evidence type="ECO:0000256" key="2">
    <source>
        <dbReference type="ARBA" id="ARBA00022645"/>
    </source>
</evidence>
<protein>
    <recommendedName>
        <fullName evidence="7">Carboxypeptidase</fullName>
        <ecNumber evidence="7">3.4.16.-</ecNumber>
    </recommendedName>
</protein>
<dbReference type="GO" id="GO:0004185">
    <property type="term" value="F:serine-type carboxypeptidase activity"/>
    <property type="evidence" value="ECO:0007669"/>
    <property type="project" value="UniProtKB-UniRule"/>
</dbReference>
<dbReference type="InterPro" id="IPR029058">
    <property type="entry name" value="AB_hydrolase_fold"/>
</dbReference>
<organism evidence="10 11">
    <name type="scientific">Hemibagrus wyckioides</name>
    <dbReference type="NCBI Taxonomy" id="337641"/>
    <lineage>
        <taxon>Eukaryota</taxon>
        <taxon>Metazoa</taxon>
        <taxon>Chordata</taxon>
        <taxon>Craniata</taxon>
        <taxon>Vertebrata</taxon>
        <taxon>Euteleostomi</taxon>
        <taxon>Actinopterygii</taxon>
        <taxon>Neopterygii</taxon>
        <taxon>Teleostei</taxon>
        <taxon>Ostariophysi</taxon>
        <taxon>Siluriformes</taxon>
        <taxon>Bagridae</taxon>
        <taxon>Hemibagrus</taxon>
    </lineage>
</organism>
<dbReference type="InterPro" id="IPR018202">
    <property type="entry name" value="Ser_caboxypep_ser_AS"/>
</dbReference>
<proteinExistence type="inferred from homology"/>
<evidence type="ECO:0000256" key="3">
    <source>
        <dbReference type="ARBA" id="ARBA00022670"/>
    </source>
</evidence>
<dbReference type="Proteomes" id="UP000824219">
    <property type="component" value="Linkage Group LG11"/>
</dbReference>
<comment type="subunit">
    <text evidence="6">Heterodimer of a 32 kDa chain and a 20 kDa chain; disulfide-linked.</text>
</comment>
<name>A0A9D3NQ42_9TELE</name>
<dbReference type="SUPFAM" id="SSF53474">
    <property type="entry name" value="alpha/beta-Hydrolases"/>
    <property type="match status" value="1"/>
</dbReference>
<dbReference type="FunFam" id="3.40.50.1820:FF:000335">
    <property type="entry name" value="Carboxypeptidase"/>
    <property type="match status" value="1"/>
</dbReference>
<dbReference type="PRINTS" id="PR00724">
    <property type="entry name" value="CRBOXYPTASEC"/>
</dbReference>
<keyword evidence="4 7" id="KW-0378">Hydrolase</keyword>
<evidence type="ECO:0000256" key="8">
    <source>
        <dbReference type="SAM" id="MobiDB-lite"/>
    </source>
</evidence>
<dbReference type="PANTHER" id="PTHR11802">
    <property type="entry name" value="SERINE PROTEASE FAMILY S10 SERINE CARBOXYPEPTIDASE"/>
    <property type="match status" value="1"/>
</dbReference>
<evidence type="ECO:0000313" key="10">
    <source>
        <dbReference type="EMBL" id="KAG7326596.1"/>
    </source>
</evidence>
<dbReference type="GO" id="GO:0031647">
    <property type="term" value="P:regulation of protein stability"/>
    <property type="evidence" value="ECO:0007669"/>
    <property type="project" value="UniProtKB-ARBA"/>
</dbReference>
<dbReference type="Pfam" id="PF00450">
    <property type="entry name" value="Peptidase_S10"/>
    <property type="match status" value="1"/>
</dbReference>
<evidence type="ECO:0000256" key="7">
    <source>
        <dbReference type="RuleBase" id="RU361156"/>
    </source>
</evidence>
<keyword evidence="2 7" id="KW-0121">Carboxypeptidase</keyword>
<sequence length="536" mass="59898">MKSPNPVEVQSTEGQKGARKNASWVKRRVKGQEQTQCDLITSVVSRDLTAVFMRQSRGNLWTGVKMYATLLVLLLGALGVLGAPAADEIKSLPGLSKQPSFKQYSGYFTVAGNKHLHYWFVESQKNPASSPVVLWLNGGPGCSSLDGLLTEHGPFLIQDDGATLQYNPYSWNMIANVLYLESPAGVGFSYSDDKKYATNDSEVSMNNYLALKEFFRLFPEYSKNELFLTGESYGGIYIPTLAERVLEDSSLNLQGIAVGNGLSSYELNDNSLVYFANYHGLLGESLWATLQKYCCKDGQCNFYNNPDTSCLDPVSQAQQIVYSSGLNIYNLYADCAGGVPYSTSVENGRLVIRDLGNNFINLNWSNLWNQKLRALGSVFKTLKLDPPCVNSTPSATYLNNPYVKSALHISPDALDWDICSAEVNLNYNRLYMDVKKQYLKILGALKYRVLVYNGDVDMACNFLGDEWFVESLKQEVTVQRRPWLYYNGETQQIGGFVKEFTNLSFLTVKGSGHMVPSDKPIAAYTMFQRFITKQPF</sequence>
<dbReference type="Gene3D" id="3.40.50.1820">
    <property type="entry name" value="alpha/beta hydrolase"/>
    <property type="match status" value="1"/>
</dbReference>
<dbReference type="EC" id="3.4.16.-" evidence="7"/>
<dbReference type="InterPro" id="IPR033124">
    <property type="entry name" value="Ser_caboxypep_his_AS"/>
</dbReference>
<dbReference type="EMBL" id="JAHKSW010000011">
    <property type="protein sequence ID" value="KAG7326596.1"/>
    <property type="molecule type" value="Genomic_DNA"/>
</dbReference>
<comment type="caution">
    <text evidence="10">The sequence shown here is derived from an EMBL/GenBank/DDBJ whole genome shotgun (WGS) entry which is preliminary data.</text>
</comment>
<keyword evidence="3 7" id="KW-0645">Protease</keyword>
<comment type="function">
    <text evidence="5">Protective protein appears to be essential for both the activity of beta-galactosidase and neuraminidase, it associates with these enzymes and exerts a protective function necessary for their stability and activity. This protein is also a carboxypeptidase and can deamidate tachykinins.</text>
</comment>
<evidence type="ECO:0000256" key="5">
    <source>
        <dbReference type="ARBA" id="ARBA00054649"/>
    </source>
</evidence>
<evidence type="ECO:0000256" key="9">
    <source>
        <dbReference type="SAM" id="Phobius"/>
    </source>
</evidence>
<evidence type="ECO:0000256" key="6">
    <source>
        <dbReference type="ARBA" id="ARBA00061741"/>
    </source>
</evidence>
<accession>A0A9D3NQ42</accession>
<evidence type="ECO:0000256" key="4">
    <source>
        <dbReference type="ARBA" id="ARBA00022801"/>
    </source>
</evidence>
<reference evidence="10 11" key="1">
    <citation type="submission" date="2021-06" db="EMBL/GenBank/DDBJ databases">
        <title>Chromosome-level genome assembly of the red-tail catfish (Hemibagrus wyckioides).</title>
        <authorList>
            <person name="Shao F."/>
        </authorList>
    </citation>
    <scope>NUCLEOTIDE SEQUENCE [LARGE SCALE GENOMIC DNA]</scope>
    <source>
        <strain evidence="10">EC202008001</strain>
        <tissue evidence="10">Blood</tissue>
    </source>
</reference>
<evidence type="ECO:0000313" key="11">
    <source>
        <dbReference type="Proteomes" id="UP000824219"/>
    </source>
</evidence>
<dbReference type="InterPro" id="IPR001563">
    <property type="entry name" value="Peptidase_S10"/>
</dbReference>
<dbReference type="PROSITE" id="PS00560">
    <property type="entry name" value="CARBOXYPEPT_SER_HIS"/>
    <property type="match status" value="1"/>
</dbReference>
<dbReference type="AlphaFoldDB" id="A0A9D3NQ42"/>
<keyword evidence="9" id="KW-0812">Transmembrane</keyword>
<dbReference type="OrthoDB" id="443318at2759"/>
<keyword evidence="9" id="KW-1133">Transmembrane helix</keyword>
<feature type="region of interest" description="Disordered" evidence="8">
    <location>
        <begin position="1"/>
        <end position="27"/>
    </location>
</feature>